<dbReference type="AlphaFoldDB" id="A0A1I6I208"/>
<sequence length="234" mass="25236">MTISQVFGSFIHSLRRPRSHAIGKSAVLLPLLLLVLSGCASSVSVVETWEGNPDAAANAAVLKAPGEIVVTRVNGRTMSNFLMDDLALDYALLPGKNEVVFVYKTIWAKSEVVRNGESKVHVIESKPQVARFDAAAGETYAFEFEKPDSRAEAEQMLPQFSAAIVASSGQTVATSTDWDPSQAAAMARTPLPESAQASGSVEMGEDTTALDQLKAIWQTASDEEKKAFLRWAFE</sequence>
<dbReference type="Pfam" id="PF09829">
    <property type="entry name" value="DUF2057"/>
    <property type="match status" value="1"/>
</dbReference>
<evidence type="ECO:0000313" key="1">
    <source>
        <dbReference type="EMBL" id="SFR60741.1"/>
    </source>
</evidence>
<keyword evidence="2" id="KW-1185">Reference proteome</keyword>
<accession>A0A1I6I208</accession>
<proteinExistence type="predicted"/>
<dbReference type="RefSeq" id="WP_091992308.1">
    <property type="nucleotide sequence ID" value="NZ_FOYV01000004.1"/>
</dbReference>
<dbReference type="EMBL" id="FOYV01000004">
    <property type="protein sequence ID" value="SFR60741.1"/>
    <property type="molecule type" value="Genomic_DNA"/>
</dbReference>
<name>A0A1I6I208_9GAMM</name>
<evidence type="ECO:0000313" key="2">
    <source>
        <dbReference type="Proteomes" id="UP000199290"/>
    </source>
</evidence>
<dbReference type="InterPro" id="IPR018635">
    <property type="entry name" value="UPF0319"/>
</dbReference>
<organism evidence="1 2">
    <name type="scientific">Marinobacter gudaonensis</name>
    <dbReference type="NCBI Taxonomy" id="375760"/>
    <lineage>
        <taxon>Bacteria</taxon>
        <taxon>Pseudomonadati</taxon>
        <taxon>Pseudomonadota</taxon>
        <taxon>Gammaproteobacteria</taxon>
        <taxon>Pseudomonadales</taxon>
        <taxon>Marinobacteraceae</taxon>
        <taxon>Marinobacter</taxon>
    </lineage>
</organism>
<gene>
    <name evidence="1" type="ORF">SAMN04488073_3344</name>
</gene>
<protein>
    <submittedName>
        <fullName evidence="1">Uncharacterized conserved protein YccT, UPF0319 family</fullName>
    </submittedName>
</protein>
<dbReference type="Proteomes" id="UP000199290">
    <property type="component" value="Unassembled WGS sequence"/>
</dbReference>
<dbReference type="OrthoDB" id="6363842at2"/>
<reference evidence="2" key="1">
    <citation type="submission" date="2016-10" db="EMBL/GenBank/DDBJ databases">
        <authorList>
            <person name="Varghese N."/>
            <person name="Submissions S."/>
        </authorList>
    </citation>
    <scope>NUCLEOTIDE SEQUENCE [LARGE SCALE GENOMIC DNA]</scope>
    <source>
        <strain evidence="2">CGMCC 1.6294</strain>
    </source>
</reference>